<dbReference type="KEGG" id="tna:CTN_0887"/>
<dbReference type="InterPro" id="IPR006439">
    <property type="entry name" value="HAD-SF_hydro_IA"/>
</dbReference>
<dbReference type="HOGENOM" id="CLU_064956_1_0_0"/>
<dbReference type="SFLD" id="SFLDS00003">
    <property type="entry name" value="Haloacid_Dehalogenase"/>
    <property type="match status" value="1"/>
</dbReference>
<name>B9K7Y0_THENN</name>
<dbReference type="Proteomes" id="UP000000445">
    <property type="component" value="Chromosome"/>
</dbReference>
<dbReference type="Pfam" id="PF00702">
    <property type="entry name" value="Hydrolase"/>
    <property type="match status" value="1"/>
</dbReference>
<keyword evidence="2" id="KW-1185">Reference proteome</keyword>
<keyword evidence="1" id="KW-0378">Hydrolase</keyword>
<dbReference type="InterPro" id="IPR050155">
    <property type="entry name" value="HAD-like_hydrolase_sf"/>
</dbReference>
<dbReference type="AlphaFoldDB" id="B9K7Y0"/>
<evidence type="ECO:0000313" key="2">
    <source>
        <dbReference type="Proteomes" id="UP000000445"/>
    </source>
</evidence>
<dbReference type="GO" id="GO:0006281">
    <property type="term" value="P:DNA repair"/>
    <property type="evidence" value="ECO:0007669"/>
    <property type="project" value="TreeGrafter"/>
</dbReference>
<dbReference type="GO" id="GO:0008967">
    <property type="term" value="F:phosphoglycolate phosphatase activity"/>
    <property type="evidence" value="ECO:0007669"/>
    <property type="project" value="TreeGrafter"/>
</dbReference>
<dbReference type="SFLD" id="SFLDG01129">
    <property type="entry name" value="C1.5:_HAD__Beta-PGM__Phosphata"/>
    <property type="match status" value="1"/>
</dbReference>
<reference evidence="1 2" key="1">
    <citation type="journal article" date="2009" name="Biosci. Biotechnol. Biochem.">
        <title>WeGAS: a web-based microbial genome annotation system.</title>
        <authorList>
            <person name="Lee D."/>
            <person name="Seo H."/>
            <person name="Park C."/>
            <person name="Park K."/>
        </authorList>
    </citation>
    <scope>NUCLEOTIDE SEQUENCE [LARGE SCALE GENOMIC DNA]</scope>
    <source>
        <strain evidence="2">ATCC 49049 / DSM 4359 / NBRC 107923 / NS-E</strain>
    </source>
</reference>
<dbReference type="PANTHER" id="PTHR43434:SF1">
    <property type="entry name" value="PHOSPHOGLYCOLATE PHOSPHATASE"/>
    <property type="match status" value="1"/>
</dbReference>
<dbReference type="GO" id="GO:0005829">
    <property type="term" value="C:cytosol"/>
    <property type="evidence" value="ECO:0007669"/>
    <property type="project" value="TreeGrafter"/>
</dbReference>
<dbReference type="RefSeq" id="WP_015919380.1">
    <property type="nucleotide sequence ID" value="NC_011978.1"/>
</dbReference>
<dbReference type="PANTHER" id="PTHR43434">
    <property type="entry name" value="PHOSPHOGLYCOLATE PHOSPHATASE"/>
    <property type="match status" value="1"/>
</dbReference>
<sequence>MKVFLFDYDGTLAKDNGFAEEYFKHLTSFFKEKDVLISPNLILDCVEEITKKPDGTTNLERYMKCLESKTKRKAEEWKDLFMDFYRSDLFDTLRNTVRPFRETLDLLSEKKKEGKIVLATNPVFPRIAITKRLNWIGLSEKDFHLITDMESFHFCKPDPRYYLEICEKIGVLPEDCVMYGDDEVNDGACEKTGMKFIKVR</sequence>
<dbReference type="eggNOG" id="COG1011">
    <property type="taxonomic scope" value="Bacteria"/>
</dbReference>
<dbReference type="InterPro" id="IPR036412">
    <property type="entry name" value="HAD-like_sf"/>
</dbReference>
<dbReference type="STRING" id="309803.CTN_0887"/>
<gene>
    <name evidence="1" type="ordered locus">CTN_0887</name>
</gene>
<evidence type="ECO:0000313" key="1">
    <source>
        <dbReference type="EMBL" id="ACM23063.1"/>
    </source>
</evidence>
<dbReference type="InterPro" id="IPR023214">
    <property type="entry name" value="HAD_sf"/>
</dbReference>
<organism evidence="1 2">
    <name type="scientific">Thermotoga neapolitana (strain ATCC 49049 / DSM 4359 / NBRC 107923 / NS-E)</name>
    <dbReference type="NCBI Taxonomy" id="309803"/>
    <lineage>
        <taxon>Bacteria</taxon>
        <taxon>Thermotogati</taxon>
        <taxon>Thermotogota</taxon>
        <taxon>Thermotogae</taxon>
        <taxon>Thermotogales</taxon>
        <taxon>Thermotogaceae</taxon>
        <taxon>Thermotoga</taxon>
    </lineage>
</organism>
<protein>
    <submittedName>
        <fullName evidence="1">HAD-superfamily hydrolase, subfamily IA, variant 1</fullName>
    </submittedName>
</protein>
<proteinExistence type="predicted"/>
<dbReference type="NCBIfam" id="TIGR01549">
    <property type="entry name" value="HAD-SF-IA-v1"/>
    <property type="match status" value="1"/>
</dbReference>
<dbReference type="EMBL" id="CP000916">
    <property type="protein sequence ID" value="ACM23063.1"/>
    <property type="molecule type" value="Genomic_DNA"/>
</dbReference>
<dbReference type="SUPFAM" id="SSF56784">
    <property type="entry name" value="HAD-like"/>
    <property type="match status" value="1"/>
</dbReference>
<dbReference type="Gene3D" id="3.40.50.1000">
    <property type="entry name" value="HAD superfamily/HAD-like"/>
    <property type="match status" value="1"/>
</dbReference>
<dbReference type="CDD" id="cd01427">
    <property type="entry name" value="HAD_like"/>
    <property type="match status" value="1"/>
</dbReference>
<accession>B9K7Y0</accession>